<name>A0AAV9IVK7_CYACA</name>
<evidence type="ECO:0000313" key="1">
    <source>
        <dbReference type="EMBL" id="KAK4536319.1"/>
    </source>
</evidence>
<reference evidence="1 2" key="1">
    <citation type="submission" date="2022-07" db="EMBL/GenBank/DDBJ databases">
        <title>Genome-wide signatures of adaptation to extreme environments.</title>
        <authorList>
            <person name="Cho C.H."/>
            <person name="Yoon H.S."/>
        </authorList>
    </citation>
    <scope>NUCLEOTIDE SEQUENCE [LARGE SCALE GENOMIC DNA]</scope>
    <source>
        <strain evidence="1 2">DBV 063 E5</strain>
    </source>
</reference>
<dbReference type="InterPro" id="IPR036249">
    <property type="entry name" value="Thioredoxin-like_sf"/>
</dbReference>
<proteinExistence type="predicted"/>
<protein>
    <recommendedName>
        <fullName evidence="3">Alkyl hydroperoxide reductase subunit C/ Thiol specific antioxidant domain-containing protein</fullName>
    </recommendedName>
</protein>
<dbReference type="EMBL" id="JANCYW010000008">
    <property type="protein sequence ID" value="KAK4536319.1"/>
    <property type="molecule type" value="Genomic_DNA"/>
</dbReference>
<dbReference type="Gene3D" id="3.40.30.10">
    <property type="entry name" value="Glutaredoxin"/>
    <property type="match status" value="1"/>
</dbReference>
<keyword evidence="2" id="KW-1185">Reference proteome</keyword>
<dbReference type="AlphaFoldDB" id="A0AAV9IVK7"/>
<accession>A0AAV9IVK7</accession>
<gene>
    <name evidence="1" type="ORF">CDCA_CDCA08G2344</name>
</gene>
<dbReference type="Proteomes" id="UP001301350">
    <property type="component" value="Unassembled WGS sequence"/>
</dbReference>
<comment type="caution">
    <text evidence="1">The sequence shown here is derived from an EMBL/GenBank/DDBJ whole genome shotgun (WGS) entry which is preliminary data.</text>
</comment>
<sequence length="197" mass="21686">MFAVYRGSWCAVCRAWLRRFLDVEPSLSDRLTQHDGVVYLVSAQDHDATAKNAARWGIAAVPRVTFLPDPDHALVEQWSAAGIARVQVSGLPGPASAYGHRYRRGIAQPALLIFVEGRCVYAWTSVPRWSNLGGATARPDPVEVLETLFRYLQEGGLGKQPAARIPDHPLKTWVFFRKILSGMLVSNGARSADSQTS</sequence>
<dbReference type="SUPFAM" id="SSF52833">
    <property type="entry name" value="Thioredoxin-like"/>
    <property type="match status" value="1"/>
</dbReference>
<evidence type="ECO:0000313" key="2">
    <source>
        <dbReference type="Proteomes" id="UP001301350"/>
    </source>
</evidence>
<evidence type="ECO:0008006" key="3">
    <source>
        <dbReference type="Google" id="ProtNLM"/>
    </source>
</evidence>
<organism evidence="1 2">
    <name type="scientific">Cyanidium caldarium</name>
    <name type="common">Red alga</name>
    <dbReference type="NCBI Taxonomy" id="2771"/>
    <lineage>
        <taxon>Eukaryota</taxon>
        <taxon>Rhodophyta</taxon>
        <taxon>Bangiophyceae</taxon>
        <taxon>Cyanidiales</taxon>
        <taxon>Cyanidiaceae</taxon>
        <taxon>Cyanidium</taxon>
    </lineage>
</organism>